<evidence type="ECO:0000313" key="2">
    <source>
        <dbReference type="EMBL" id="KAF2888464.1"/>
    </source>
</evidence>
<proteinExistence type="predicted"/>
<reference evidence="2" key="1">
    <citation type="submission" date="2019-08" db="EMBL/GenBank/DDBJ databases">
        <title>The genome of the North American firefly Photinus pyralis.</title>
        <authorList>
            <consortium name="Photinus pyralis genome working group"/>
            <person name="Fallon T.R."/>
            <person name="Sander Lower S.E."/>
            <person name="Weng J.-K."/>
        </authorList>
    </citation>
    <scope>NUCLEOTIDE SEQUENCE</scope>
    <source>
        <strain evidence="2">TRF0915ILg1</strain>
        <tissue evidence="2">Whole body</tissue>
    </source>
</reference>
<sequence length="119" mass="13886">MPLGNDVLGTFYVEADTQLGERENWFHIFTIEDGICRIFDRFLGQLIYDMERAIGILPKSCPIPRGSYHAVNYSMNFQTLRLQTFPFGKIRVKANGVDRPKKDKLWCFNIIIINEQKKN</sequence>
<dbReference type="Proteomes" id="UP000801492">
    <property type="component" value="Unassembled WGS sequence"/>
</dbReference>
<name>A0A8K0G722_IGNLU</name>
<accession>A0A8K0G722</accession>
<evidence type="ECO:0000313" key="3">
    <source>
        <dbReference type="Proteomes" id="UP000801492"/>
    </source>
</evidence>
<comment type="caution">
    <text evidence="2">The sequence shown here is derived from an EMBL/GenBank/DDBJ whole genome shotgun (WGS) entry which is preliminary data.</text>
</comment>
<dbReference type="Gene3D" id="2.70.220.10">
    <property type="entry name" value="Ganglioside GM2 activator"/>
    <property type="match status" value="1"/>
</dbReference>
<evidence type="ECO:0000256" key="1">
    <source>
        <dbReference type="ARBA" id="ARBA00022729"/>
    </source>
</evidence>
<gene>
    <name evidence="2" type="ORF">ILUMI_17709</name>
</gene>
<keyword evidence="3" id="KW-1185">Reference proteome</keyword>
<protein>
    <submittedName>
        <fullName evidence="2">Uncharacterized protein</fullName>
    </submittedName>
</protein>
<dbReference type="InterPro" id="IPR036846">
    <property type="entry name" value="GM2-AP_sf"/>
</dbReference>
<keyword evidence="1" id="KW-0732">Signal</keyword>
<dbReference type="EMBL" id="VTPC01077070">
    <property type="protein sequence ID" value="KAF2888464.1"/>
    <property type="molecule type" value="Genomic_DNA"/>
</dbReference>
<dbReference type="OrthoDB" id="6814999at2759"/>
<organism evidence="2 3">
    <name type="scientific">Ignelater luminosus</name>
    <name type="common">Cucubano</name>
    <name type="synonym">Pyrophorus luminosus</name>
    <dbReference type="NCBI Taxonomy" id="2038154"/>
    <lineage>
        <taxon>Eukaryota</taxon>
        <taxon>Metazoa</taxon>
        <taxon>Ecdysozoa</taxon>
        <taxon>Arthropoda</taxon>
        <taxon>Hexapoda</taxon>
        <taxon>Insecta</taxon>
        <taxon>Pterygota</taxon>
        <taxon>Neoptera</taxon>
        <taxon>Endopterygota</taxon>
        <taxon>Coleoptera</taxon>
        <taxon>Polyphaga</taxon>
        <taxon>Elateriformia</taxon>
        <taxon>Elateroidea</taxon>
        <taxon>Elateridae</taxon>
        <taxon>Agrypninae</taxon>
        <taxon>Pyrophorini</taxon>
        <taxon>Ignelater</taxon>
    </lineage>
</organism>
<dbReference type="AlphaFoldDB" id="A0A8K0G722"/>